<dbReference type="EMBL" id="JAUJEB010000006">
    <property type="protein sequence ID" value="MDN5215519.1"/>
    <property type="molecule type" value="Genomic_DNA"/>
</dbReference>
<name>A0ABT8LCK9_9BACT</name>
<proteinExistence type="predicted"/>
<keyword evidence="2" id="KW-1185">Reference proteome</keyword>
<dbReference type="Proteomes" id="UP001172083">
    <property type="component" value="Unassembled WGS sequence"/>
</dbReference>
<comment type="caution">
    <text evidence="1">The sequence shown here is derived from an EMBL/GenBank/DDBJ whole genome shotgun (WGS) entry which is preliminary data.</text>
</comment>
<organism evidence="1 2">
    <name type="scientific">Agaribacillus aureus</name>
    <dbReference type="NCBI Taxonomy" id="3051825"/>
    <lineage>
        <taxon>Bacteria</taxon>
        <taxon>Pseudomonadati</taxon>
        <taxon>Bacteroidota</taxon>
        <taxon>Cytophagia</taxon>
        <taxon>Cytophagales</taxon>
        <taxon>Splendidivirgaceae</taxon>
        <taxon>Agaribacillus</taxon>
    </lineage>
</organism>
<reference evidence="1" key="1">
    <citation type="submission" date="2023-06" db="EMBL/GenBank/DDBJ databases">
        <title>Genomic of Agaribacillus aureum.</title>
        <authorList>
            <person name="Wang G."/>
        </authorList>
    </citation>
    <scope>NUCLEOTIDE SEQUENCE</scope>
    <source>
        <strain evidence="1">BMA12</strain>
    </source>
</reference>
<sequence>MYGHSGSTSRGFQCNFSLFQDINMGYVMFTNGSKGAMLAISPLTEFLITGKE</sequence>
<evidence type="ECO:0000313" key="1">
    <source>
        <dbReference type="EMBL" id="MDN5215519.1"/>
    </source>
</evidence>
<accession>A0ABT8LCK9</accession>
<evidence type="ECO:0000313" key="2">
    <source>
        <dbReference type="Proteomes" id="UP001172083"/>
    </source>
</evidence>
<protein>
    <recommendedName>
        <fullName evidence="3">Penicillin-binding protein</fullName>
    </recommendedName>
</protein>
<gene>
    <name evidence="1" type="ORF">QQ020_25805</name>
</gene>
<evidence type="ECO:0008006" key="3">
    <source>
        <dbReference type="Google" id="ProtNLM"/>
    </source>
</evidence>